<name>A0A4C1SD71_EUMVA</name>
<organism evidence="2 3">
    <name type="scientific">Eumeta variegata</name>
    <name type="common">Bagworm moth</name>
    <name type="synonym">Eumeta japonica</name>
    <dbReference type="NCBI Taxonomy" id="151549"/>
    <lineage>
        <taxon>Eukaryota</taxon>
        <taxon>Metazoa</taxon>
        <taxon>Ecdysozoa</taxon>
        <taxon>Arthropoda</taxon>
        <taxon>Hexapoda</taxon>
        <taxon>Insecta</taxon>
        <taxon>Pterygota</taxon>
        <taxon>Neoptera</taxon>
        <taxon>Endopterygota</taxon>
        <taxon>Lepidoptera</taxon>
        <taxon>Glossata</taxon>
        <taxon>Ditrysia</taxon>
        <taxon>Tineoidea</taxon>
        <taxon>Psychidae</taxon>
        <taxon>Oiketicinae</taxon>
        <taxon>Eumeta</taxon>
    </lineage>
</organism>
<dbReference type="Proteomes" id="UP000299102">
    <property type="component" value="Unassembled WGS sequence"/>
</dbReference>
<sequence length="68" mass="7289">MWLTNRFTFPLADEAGDTPGCSPPPTTLPRPQTSPSVLVPDDSGPEILQRDLYLSVVAGQNNKAIVVP</sequence>
<reference evidence="2 3" key="1">
    <citation type="journal article" date="2019" name="Commun. Biol.">
        <title>The bagworm genome reveals a unique fibroin gene that provides high tensile strength.</title>
        <authorList>
            <person name="Kono N."/>
            <person name="Nakamura H."/>
            <person name="Ohtoshi R."/>
            <person name="Tomita M."/>
            <person name="Numata K."/>
            <person name="Arakawa K."/>
        </authorList>
    </citation>
    <scope>NUCLEOTIDE SEQUENCE [LARGE SCALE GENOMIC DNA]</scope>
</reference>
<protein>
    <submittedName>
        <fullName evidence="2">Uncharacterized protein</fullName>
    </submittedName>
</protein>
<feature type="region of interest" description="Disordered" evidence="1">
    <location>
        <begin position="1"/>
        <end position="43"/>
    </location>
</feature>
<evidence type="ECO:0000256" key="1">
    <source>
        <dbReference type="SAM" id="MobiDB-lite"/>
    </source>
</evidence>
<evidence type="ECO:0000313" key="2">
    <source>
        <dbReference type="EMBL" id="GBO99983.1"/>
    </source>
</evidence>
<accession>A0A4C1SD71</accession>
<gene>
    <name evidence="2" type="ORF">EVAR_74330_1</name>
</gene>
<evidence type="ECO:0000313" key="3">
    <source>
        <dbReference type="Proteomes" id="UP000299102"/>
    </source>
</evidence>
<dbReference type="AlphaFoldDB" id="A0A4C1SD71"/>
<proteinExistence type="predicted"/>
<keyword evidence="3" id="KW-1185">Reference proteome</keyword>
<dbReference type="EMBL" id="BGZK01000004">
    <property type="protein sequence ID" value="GBO99983.1"/>
    <property type="molecule type" value="Genomic_DNA"/>
</dbReference>
<comment type="caution">
    <text evidence="2">The sequence shown here is derived from an EMBL/GenBank/DDBJ whole genome shotgun (WGS) entry which is preliminary data.</text>
</comment>